<dbReference type="Proteomes" id="UP000248349">
    <property type="component" value="Unassembled WGS sequence"/>
</dbReference>
<evidence type="ECO:0000313" key="2">
    <source>
        <dbReference type="EMBL" id="PYH48895.1"/>
    </source>
</evidence>
<accession>A0A318ZQI3</accession>
<feature type="compositionally biased region" description="Polar residues" evidence="1">
    <location>
        <begin position="42"/>
        <end position="53"/>
    </location>
</feature>
<feature type="region of interest" description="Disordered" evidence="1">
    <location>
        <begin position="18"/>
        <end position="73"/>
    </location>
</feature>
<gene>
    <name evidence="2" type="ORF">BP01DRAFT_353198</name>
</gene>
<keyword evidence="3" id="KW-1185">Reference proteome</keyword>
<dbReference type="AlphaFoldDB" id="A0A318ZQI3"/>
<proteinExistence type="predicted"/>
<dbReference type="EMBL" id="KZ821220">
    <property type="protein sequence ID" value="PYH48895.1"/>
    <property type="molecule type" value="Genomic_DNA"/>
</dbReference>
<sequence length="73" mass="7712">MQALLLSGSFFNDGLGALLRNDGVSKSNPSHGSLYGGRKPRNPQSGEKSSNCIESVGRKASTMHVPGLRSTDH</sequence>
<evidence type="ECO:0000256" key="1">
    <source>
        <dbReference type="SAM" id="MobiDB-lite"/>
    </source>
</evidence>
<dbReference type="GeneID" id="37075347"/>
<evidence type="ECO:0000313" key="3">
    <source>
        <dbReference type="Proteomes" id="UP000248349"/>
    </source>
</evidence>
<reference evidence="2 3" key="1">
    <citation type="submission" date="2016-12" db="EMBL/GenBank/DDBJ databases">
        <title>The genomes of Aspergillus section Nigri reveals drivers in fungal speciation.</title>
        <authorList>
            <consortium name="DOE Joint Genome Institute"/>
            <person name="Vesth T.C."/>
            <person name="Nybo J."/>
            <person name="Theobald S."/>
            <person name="Brandl J."/>
            <person name="Frisvad J.C."/>
            <person name="Nielsen K.F."/>
            <person name="Lyhne E.K."/>
            <person name="Kogle M.E."/>
            <person name="Kuo A."/>
            <person name="Riley R."/>
            <person name="Clum A."/>
            <person name="Nolan M."/>
            <person name="Lipzen A."/>
            <person name="Salamov A."/>
            <person name="Henrissat B."/>
            <person name="Wiebenga A."/>
            <person name="De Vries R.P."/>
            <person name="Grigoriev I.V."/>
            <person name="Mortensen U.H."/>
            <person name="Andersen M.R."/>
            <person name="Baker S.E."/>
        </authorList>
    </citation>
    <scope>NUCLEOTIDE SEQUENCE [LARGE SCALE GENOMIC DNA]</scope>
    <source>
        <strain evidence="2 3">JOP 1030-1</strain>
    </source>
</reference>
<protein>
    <submittedName>
        <fullName evidence="2">Uncharacterized protein</fullName>
    </submittedName>
</protein>
<dbReference type="RefSeq" id="XP_025434877.1">
    <property type="nucleotide sequence ID" value="XM_025574119.1"/>
</dbReference>
<name>A0A318ZQI3_9EURO</name>
<organism evidence="2 3">
    <name type="scientific">Aspergillus saccharolyticus JOP 1030-1</name>
    <dbReference type="NCBI Taxonomy" id="1450539"/>
    <lineage>
        <taxon>Eukaryota</taxon>
        <taxon>Fungi</taxon>
        <taxon>Dikarya</taxon>
        <taxon>Ascomycota</taxon>
        <taxon>Pezizomycotina</taxon>
        <taxon>Eurotiomycetes</taxon>
        <taxon>Eurotiomycetidae</taxon>
        <taxon>Eurotiales</taxon>
        <taxon>Aspergillaceae</taxon>
        <taxon>Aspergillus</taxon>
        <taxon>Aspergillus subgen. Circumdati</taxon>
    </lineage>
</organism>